<organism evidence="1 2">
    <name type="scientific">Dreissena polymorpha</name>
    <name type="common">Zebra mussel</name>
    <name type="synonym">Mytilus polymorpha</name>
    <dbReference type="NCBI Taxonomy" id="45954"/>
    <lineage>
        <taxon>Eukaryota</taxon>
        <taxon>Metazoa</taxon>
        <taxon>Spiralia</taxon>
        <taxon>Lophotrochozoa</taxon>
        <taxon>Mollusca</taxon>
        <taxon>Bivalvia</taxon>
        <taxon>Autobranchia</taxon>
        <taxon>Heteroconchia</taxon>
        <taxon>Euheterodonta</taxon>
        <taxon>Imparidentia</taxon>
        <taxon>Neoheterodontei</taxon>
        <taxon>Myida</taxon>
        <taxon>Dreissenoidea</taxon>
        <taxon>Dreissenidae</taxon>
        <taxon>Dreissena</taxon>
    </lineage>
</organism>
<sequence>MTSVPVPTTPPASPMNAALIDTFLSREFSELINKLQQQLDAGSRTGLPRSIPQQPAMVLFRSDSQVAQPSPYHQMADIWNPYWWLSSL</sequence>
<dbReference type="AlphaFoldDB" id="A0A9D4BWL7"/>
<gene>
    <name evidence="1" type="ORF">DPMN_068391</name>
</gene>
<reference evidence="1" key="1">
    <citation type="journal article" date="2019" name="bioRxiv">
        <title>The Genome of the Zebra Mussel, Dreissena polymorpha: A Resource for Invasive Species Research.</title>
        <authorList>
            <person name="McCartney M.A."/>
            <person name="Auch B."/>
            <person name="Kono T."/>
            <person name="Mallez S."/>
            <person name="Zhang Y."/>
            <person name="Obille A."/>
            <person name="Becker A."/>
            <person name="Abrahante J.E."/>
            <person name="Garbe J."/>
            <person name="Badalamenti J.P."/>
            <person name="Herman A."/>
            <person name="Mangelson H."/>
            <person name="Liachko I."/>
            <person name="Sullivan S."/>
            <person name="Sone E.D."/>
            <person name="Koren S."/>
            <person name="Silverstein K.A.T."/>
            <person name="Beckman K.B."/>
            <person name="Gohl D.M."/>
        </authorList>
    </citation>
    <scope>NUCLEOTIDE SEQUENCE</scope>
    <source>
        <strain evidence="1">Duluth1</strain>
        <tissue evidence="1">Whole animal</tissue>
    </source>
</reference>
<dbReference type="EMBL" id="JAIWYP010000014">
    <property type="protein sequence ID" value="KAH3708933.1"/>
    <property type="molecule type" value="Genomic_DNA"/>
</dbReference>
<accession>A0A9D4BWL7</accession>
<evidence type="ECO:0000313" key="2">
    <source>
        <dbReference type="Proteomes" id="UP000828390"/>
    </source>
</evidence>
<keyword evidence="2" id="KW-1185">Reference proteome</keyword>
<evidence type="ECO:0000313" key="1">
    <source>
        <dbReference type="EMBL" id="KAH3708933.1"/>
    </source>
</evidence>
<protein>
    <submittedName>
        <fullName evidence="1">Uncharacterized protein</fullName>
    </submittedName>
</protein>
<reference evidence="1" key="2">
    <citation type="submission" date="2020-11" db="EMBL/GenBank/DDBJ databases">
        <authorList>
            <person name="McCartney M.A."/>
            <person name="Auch B."/>
            <person name="Kono T."/>
            <person name="Mallez S."/>
            <person name="Becker A."/>
            <person name="Gohl D.M."/>
            <person name="Silverstein K.A.T."/>
            <person name="Koren S."/>
            <person name="Bechman K.B."/>
            <person name="Herman A."/>
            <person name="Abrahante J.E."/>
            <person name="Garbe J."/>
        </authorList>
    </citation>
    <scope>NUCLEOTIDE SEQUENCE</scope>
    <source>
        <strain evidence="1">Duluth1</strain>
        <tissue evidence="1">Whole animal</tissue>
    </source>
</reference>
<dbReference type="Proteomes" id="UP000828390">
    <property type="component" value="Unassembled WGS sequence"/>
</dbReference>
<proteinExistence type="predicted"/>
<comment type="caution">
    <text evidence="1">The sequence shown here is derived from an EMBL/GenBank/DDBJ whole genome shotgun (WGS) entry which is preliminary data.</text>
</comment>
<name>A0A9D4BWL7_DREPO</name>